<feature type="transmembrane region" description="Helical" evidence="1">
    <location>
        <begin position="62"/>
        <end position="85"/>
    </location>
</feature>
<feature type="transmembrane region" description="Helical" evidence="1">
    <location>
        <begin position="138"/>
        <end position="162"/>
    </location>
</feature>
<dbReference type="RefSeq" id="WP_307259755.1">
    <property type="nucleotide sequence ID" value="NZ_JAUSVL010000001.1"/>
</dbReference>
<accession>A0AAE4AMH1</accession>
<keyword evidence="1" id="KW-1133">Transmembrane helix</keyword>
<evidence type="ECO:0000313" key="3">
    <source>
        <dbReference type="Proteomes" id="UP001238163"/>
    </source>
</evidence>
<protein>
    <submittedName>
        <fullName evidence="2">Uncharacterized protein</fullName>
    </submittedName>
</protein>
<dbReference type="AlphaFoldDB" id="A0AAE4AMH1"/>
<keyword evidence="1" id="KW-0812">Transmembrane</keyword>
<dbReference type="EMBL" id="JAUSVL010000001">
    <property type="protein sequence ID" value="MDQ0288430.1"/>
    <property type="molecule type" value="Genomic_DNA"/>
</dbReference>
<reference evidence="2" key="1">
    <citation type="submission" date="2023-07" db="EMBL/GenBank/DDBJ databases">
        <title>Genomic Encyclopedia of Type Strains, Phase IV (KMG-IV): sequencing the most valuable type-strain genomes for metagenomic binning, comparative biology and taxonomic classification.</title>
        <authorList>
            <person name="Goeker M."/>
        </authorList>
    </citation>
    <scope>NUCLEOTIDE SEQUENCE</scope>
    <source>
        <strain evidence="2">DSM 24202</strain>
    </source>
</reference>
<proteinExistence type="predicted"/>
<organism evidence="2 3">
    <name type="scientific">Oligosphaera ethanolica</name>
    <dbReference type="NCBI Taxonomy" id="760260"/>
    <lineage>
        <taxon>Bacteria</taxon>
        <taxon>Pseudomonadati</taxon>
        <taxon>Lentisphaerota</taxon>
        <taxon>Oligosphaeria</taxon>
        <taxon>Oligosphaerales</taxon>
        <taxon>Oligosphaeraceae</taxon>
        <taxon>Oligosphaera</taxon>
    </lineage>
</organism>
<sequence length="163" mass="18358">MLLLGIVVWINLVYSLRVTVEGLFTYGLLRVADDGLLDRASAVFSGAEIKLEDSEWRYMRRLVLSSLFEMLALLLEMVLMGYLLWRGTQRPLALAVLLKDVIYIGVMLRMAWRQSATGVVNLLDIKEMPPRSLLLERAGYLFSAAAMCWLLYSVVLQASGLLA</sequence>
<gene>
    <name evidence="2" type="ORF">J3R75_000537</name>
</gene>
<name>A0AAE4AMH1_9BACT</name>
<evidence type="ECO:0000313" key="2">
    <source>
        <dbReference type="EMBL" id="MDQ0288430.1"/>
    </source>
</evidence>
<keyword evidence="3" id="KW-1185">Reference proteome</keyword>
<keyword evidence="1" id="KW-0472">Membrane</keyword>
<comment type="caution">
    <text evidence="2">The sequence shown here is derived from an EMBL/GenBank/DDBJ whole genome shotgun (WGS) entry which is preliminary data.</text>
</comment>
<dbReference type="Proteomes" id="UP001238163">
    <property type="component" value="Unassembled WGS sequence"/>
</dbReference>
<feature type="transmembrane region" description="Helical" evidence="1">
    <location>
        <begin position="92"/>
        <end position="112"/>
    </location>
</feature>
<evidence type="ECO:0000256" key="1">
    <source>
        <dbReference type="SAM" id="Phobius"/>
    </source>
</evidence>